<keyword evidence="1" id="KW-0812">Transmembrane</keyword>
<dbReference type="Proteomes" id="UP000435837">
    <property type="component" value="Unassembled WGS sequence"/>
</dbReference>
<evidence type="ECO:0000313" key="3">
    <source>
        <dbReference type="Proteomes" id="UP000435837"/>
    </source>
</evidence>
<accession>A0A640S1V6</accession>
<sequence>MQAMATSGAAGKGLGGLGKWWGVLSGLLLIAAWINHAAGPVVVIVLSAVTTAWCFFRAPVTCGAPVRGHDDGCRNNASGLLMGCAQVRQHRWEKLKVLVLRRQLRAFCSGLFSDGKAIIVTLAGVGSFVSGLVALVPGVVIH</sequence>
<gene>
    <name evidence="2" type="ORF">Scani_12150</name>
</gene>
<proteinExistence type="predicted"/>
<feature type="transmembrane region" description="Helical" evidence="1">
    <location>
        <begin position="117"/>
        <end position="141"/>
    </location>
</feature>
<feature type="transmembrane region" description="Helical" evidence="1">
    <location>
        <begin position="20"/>
        <end position="49"/>
    </location>
</feature>
<keyword evidence="1" id="KW-1133">Transmembrane helix</keyword>
<dbReference type="EMBL" id="BLIN01000002">
    <property type="protein sequence ID" value="GFE04947.1"/>
    <property type="molecule type" value="Genomic_DNA"/>
</dbReference>
<dbReference type="AlphaFoldDB" id="A0A640S1V6"/>
<reference evidence="2 3" key="1">
    <citation type="submission" date="2019-12" db="EMBL/GenBank/DDBJ databases">
        <title>Whole genome shotgun sequence of Streptomyces caniferus NBRC 15389.</title>
        <authorList>
            <person name="Ichikawa N."/>
            <person name="Kimura A."/>
            <person name="Kitahashi Y."/>
            <person name="Komaki H."/>
            <person name="Tamura T."/>
        </authorList>
    </citation>
    <scope>NUCLEOTIDE SEQUENCE [LARGE SCALE GENOMIC DNA]</scope>
    <source>
        <strain evidence="2 3">NBRC 15389</strain>
    </source>
</reference>
<comment type="caution">
    <text evidence="2">The sequence shown here is derived from an EMBL/GenBank/DDBJ whole genome shotgun (WGS) entry which is preliminary data.</text>
</comment>
<name>A0A640S1V6_9ACTN</name>
<evidence type="ECO:0000256" key="1">
    <source>
        <dbReference type="SAM" id="Phobius"/>
    </source>
</evidence>
<organism evidence="2 3">
    <name type="scientific">Streptomyces caniferus</name>
    <dbReference type="NCBI Taxonomy" id="285557"/>
    <lineage>
        <taxon>Bacteria</taxon>
        <taxon>Bacillati</taxon>
        <taxon>Actinomycetota</taxon>
        <taxon>Actinomycetes</taxon>
        <taxon>Kitasatosporales</taxon>
        <taxon>Streptomycetaceae</taxon>
        <taxon>Streptomyces</taxon>
    </lineage>
</organism>
<protein>
    <submittedName>
        <fullName evidence="2">Uncharacterized protein</fullName>
    </submittedName>
</protein>
<evidence type="ECO:0000313" key="2">
    <source>
        <dbReference type="EMBL" id="GFE04947.1"/>
    </source>
</evidence>
<keyword evidence="1" id="KW-0472">Membrane</keyword>